<dbReference type="Proteomes" id="UP000175989">
    <property type="component" value="Unassembled WGS sequence"/>
</dbReference>
<accession>A0A1E7W9G9</accession>
<organism evidence="4 5">
    <name type="scientific">Duganella phyllosphaerae</name>
    <dbReference type="NCBI Taxonomy" id="762836"/>
    <lineage>
        <taxon>Bacteria</taxon>
        <taxon>Pseudomonadati</taxon>
        <taxon>Pseudomonadota</taxon>
        <taxon>Betaproteobacteria</taxon>
        <taxon>Burkholderiales</taxon>
        <taxon>Oxalobacteraceae</taxon>
        <taxon>Telluria group</taxon>
        <taxon>Duganella</taxon>
    </lineage>
</organism>
<evidence type="ECO:0000313" key="5">
    <source>
        <dbReference type="Proteomes" id="UP000175989"/>
    </source>
</evidence>
<evidence type="ECO:0000259" key="3">
    <source>
        <dbReference type="PROSITE" id="PS50894"/>
    </source>
</evidence>
<proteinExistence type="predicted"/>
<gene>
    <name evidence="4" type="ORF">DUPY_47330</name>
</gene>
<dbReference type="InterPro" id="IPR008207">
    <property type="entry name" value="Sig_transdc_His_kin_Hpt_dom"/>
</dbReference>
<dbReference type="PATRIC" id="fig|762836.4.peg.4870"/>
<dbReference type="OrthoDB" id="8757919at2"/>
<dbReference type="AlphaFoldDB" id="A0A1E7W9G9"/>
<dbReference type="GO" id="GO:0004672">
    <property type="term" value="F:protein kinase activity"/>
    <property type="evidence" value="ECO:0007669"/>
    <property type="project" value="UniProtKB-ARBA"/>
</dbReference>
<protein>
    <submittedName>
        <fullName evidence="4">Hpt domain protein</fullName>
    </submittedName>
</protein>
<dbReference type="InterPro" id="IPR036641">
    <property type="entry name" value="HPT_dom_sf"/>
</dbReference>
<evidence type="ECO:0000256" key="2">
    <source>
        <dbReference type="PROSITE-ProRule" id="PRU00110"/>
    </source>
</evidence>
<keyword evidence="2" id="KW-0597">Phosphoprotein</keyword>
<sequence>MTAANPAVAPVLEVETGLQQLMGDHDLYRQILRRFRQRYQDSAEQARTELLAGDIVSAQRTVHTLKGAAGMIGAQQLYQLSMALEPLFAGPPAPCIGPLAHLELAVRALMVAIDAELADALVAPATAAAATAAAAPAATAAKAAMTGATAAAGPTPEIGPLVKHLARLLEEGDGAAIDVLEQSASVLAAGLGEEAFQEVTEAAHQFDFEAALAILGTAQEKLSA</sequence>
<dbReference type="EMBL" id="LROM01000141">
    <property type="protein sequence ID" value="OEZ93042.1"/>
    <property type="molecule type" value="Genomic_DNA"/>
</dbReference>
<keyword evidence="5" id="KW-1185">Reference proteome</keyword>
<name>A0A1E7W9G9_9BURK</name>
<comment type="caution">
    <text evidence="4">The sequence shown here is derived from an EMBL/GenBank/DDBJ whole genome shotgun (WGS) entry which is preliminary data.</text>
</comment>
<dbReference type="Gene3D" id="1.20.120.160">
    <property type="entry name" value="HPT domain"/>
    <property type="match status" value="1"/>
</dbReference>
<evidence type="ECO:0000256" key="1">
    <source>
        <dbReference type="ARBA" id="ARBA00023012"/>
    </source>
</evidence>
<dbReference type="CDD" id="cd00088">
    <property type="entry name" value="HPT"/>
    <property type="match status" value="1"/>
</dbReference>
<evidence type="ECO:0000313" key="4">
    <source>
        <dbReference type="EMBL" id="OEZ93042.1"/>
    </source>
</evidence>
<dbReference type="GO" id="GO:0000160">
    <property type="term" value="P:phosphorelay signal transduction system"/>
    <property type="evidence" value="ECO:0007669"/>
    <property type="project" value="UniProtKB-KW"/>
</dbReference>
<reference evidence="5" key="1">
    <citation type="journal article" date="2016" name="Front. Microbiol.">
        <title>Molecular Keys to the Janthinobacterium and Duganella spp. Interaction with the Plant Pathogen Fusarium graminearum.</title>
        <authorList>
            <person name="Haack F.S."/>
            <person name="Poehlein A."/>
            <person name="Kroger C."/>
            <person name="Voigt C.A."/>
            <person name="Piepenbring M."/>
            <person name="Bode H.B."/>
            <person name="Daniel R."/>
            <person name="Schafer W."/>
            <person name="Streit W.R."/>
        </authorList>
    </citation>
    <scope>NUCLEOTIDE SEQUENCE [LARGE SCALE GENOMIC DNA]</scope>
    <source>
        <strain evidence="5">T54</strain>
    </source>
</reference>
<dbReference type="Pfam" id="PF01627">
    <property type="entry name" value="Hpt"/>
    <property type="match status" value="1"/>
</dbReference>
<dbReference type="RefSeq" id="WP_070251621.1">
    <property type="nucleotide sequence ID" value="NZ_LROM01000141.1"/>
</dbReference>
<feature type="modified residue" description="Phosphohistidine" evidence="2">
    <location>
        <position position="63"/>
    </location>
</feature>
<dbReference type="PROSITE" id="PS50894">
    <property type="entry name" value="HPT"/>
    <property type="match status" value="1"/>
</dbReference>
<dbReference type="SUPFAM" id="SSF47226">
    <property type="entry name" value="Histidine-containing phosphotransfer domain, HPT domain"/>
    <property type="match status" value="1"/>
</dbReference>
<feature type="domain" description="HPt" evidence="3">
    <location>
        <begin position="24"/>
        <end position="128"/>
    </location>
</feature>
<keyword evidence="1" id="KW-0902">Two-component regulatory system</keyword>